<dbReference type="GO" id="GO:0005886">
    <property type="term" value="C:plasma membrane"/>
    <property type="evidence" value="ECO:0007669"/>
    <property type="project" value="UniProtKB-SubCell"/>
</dbReference>
<dbReference type="AlphaFoldDB" id="A0A4R1R3E0"/>
<dbReference type="OrthoDB" id="2002447at2"/>
<reference evidence="8 9" key="1">
    <citation type="submission" date="2019-03" db="EMBL/GenBank/DDBJ databases">
        <title>Genomic Encyclopedia of Type Strains, Phase IV (KMG-IV): sequencing the most valuable type-strain genomes for metagenomic binning, comparative biology and taxonomic classification.</title>
        <authorList>
            <person name="Goeker M."/>
        </authorList>
    </citation>
    <scope>NUCLEOTIDE SEQUENCE [LARGE SCALE GENOMIC DNA]</scope>
    <source>
        <strain evidence="8 9">DSM 100556</strain>
    </source>
</reference>
<feature type="transmembrane region" description="Helical" evidence="7">
    <location>
        <begin position="487"/>
        <end position="505"/>
    </location>
</feature>
<accession>A0A4R1R3E0</accession>
<feature type="transmembrane region" description="Helical" evidence="7">
    <location>
        <begin position="511"/>
        <end position="537"/>
    </location>
</feature>
<feature type="transmembrane region" description="Helical" evidence="7">
    <location>
        <begin position="393"/>
        <end position="413"/>
    </location>
</feature>
<dbReference type="EMBL" id="SLUO01000003">
    <property type="protein sequence ID" value="TCL59880.1"/>
    <property type="molecule type" value="Genomic_DNA"/>
</dbReference>
<dbReference type="RefSeq" id="WP_031389736.1">
    <property type="nucleotide sequence ID" value="NZ_JPNB01000001.1"/>
</dbReference>
<sequence>MKYLPKRKSGERKSGERKNGEMKSKERKKRQEWITTIGLVSYLIGLLMRIPLGRIIGDKGVGFFAAGMEIFIISIIILSYGLSKSVAILIKYRVKREMYKSARRVFRSALFLAVISGAVAACGIFFFSEGIAQVAVLEDMSYLAIAAAAPAVFLSAVMGVLKGYFQGIGTMMPTIHSKLLEKVIMFASSLILGAVLYTYGLKVAALLKSEEYASAYGAFGASLGIGIACLFAALHLLFIYAIYAGSFKQQIGKDGGKYAESGAEVLIMLITTSLPYTICALLYSMNYLVDQRLFNYAMNVKGQGSLRVLNWGIYYGKYSVVIGSAAILCTLSVIGAIPRIAQLFDRQDYRAVQEEMGKSIHQLAVISIPCAVLIAVLAEPIAELLFTGETKTAIRLIQAGTAVVVLFSFTYFLAGILQRIRKIQIVILGGLAAFILHLAVTILLLGNTGLGITAVVCGNIVFYLTACGVCFFGVIRYMKYSQEWIRTFAITLIAAGISGLIGMLLNKALLSFAGAAVTLIICAVACFVAYNVLLIVLRGVRQEELSGMPGGKLIVTIAVRLHLM</sequence>
<name>A0A4R1R3E0_9FIRM</name>
<evidence type="ECO:0000256" key="2">
    <source>
        <dbReference type="ARBA" id="ARBA00022475"/>
    </source>
</evidence>
<evidence type="ECO:0000256" key="5">
    <source>
        <dbReference type="ARBA" id="ARBA00023136"/>
    </source>
</evidence>
<protein>
    <submittedName>
        <fullName evidence="8">Stage V sporulation protein B</fullName>
    </submittedName>
</protein>
<feature type="transmembrane region" description="Helical" evidence="7">
    <location>
        <begin position="33"/>
        <end position="50"/>
    </location>
</feature>
<keyword evidence="4 7" id="KW-1133">Transmembrane helix</keyword>
<feature type="transmembrane region" description="Helical" evidence="7">
    <location>
        <begin position="425"/>
        <end position="446"/>
    </location>
</feature>
<organism evidence="8 9">
    <name type="scientific">Kineothrix alysoides</name>
    <dbReference type="NCBI Taxonomy" id="1469948"/>
    <lineage>
        <taxon>Bacteria</taxon>
        <taxon>Bacillati</taxon>
        <taxon>Bacillota</taxon>
        <taxon>Clostridia</taxon>
        <taxon>Lachnospirales</taxon>
        <taxon>Lachnospiraceae</taxon>
        <taxon>Kineothrix</taxon>
    </lineage>
</organism>
<evidence type="ECO:0000256" key="3">
    <source>
        <dbReference type="ARBA" id="ARBA00022692"/>
    </source>
</evidence>
<feature type="transmembrane region" description="Helical" evidence="7">
    <location>
        <begin position="362"/>
        <end position="381"/>
    </location>
</feature>
<feature type="transmembrane region" description="Helical" evidence="7">
    <location>
        <begin position="452"/>
        <end position="475"/>
    </location>
</feature>
<evidence type="ECO:0000313" key="9">
    <source>
        <dbReference type="Proteomes" id="UP000295718"/>
    </source>
</evidence>
<feature type="region of interest" description="Disordered" evidence="6">
    <location>
        <begin position="1"/>
        <end position="27"/>
    </location>
</feature>
<keyword evidence="5 7" id="KW-0472">Membrane</keyword>
<feature type="transmembrane region" description="Helical" evidence="7">
    <location>
        <begin position="62"/>
        <end position="83"/>
    </location>
</feature>
<dbReference type="Proteomes" id="UP000295718">
    <property type="component" value="Unassembled WGS sequence"/>
</dbReference>
<dbReference type="InterPro" id="IPR002797">
    <property type="entry name" value="Polysacc_synth"/>
</dbReference>
<dbReference type="Pfam" id="PF01943">
    <property type="entry name" value="Polysacc_synt"/>
    <property type="match status" value="1"/>
</dbReference>
<dbReference type="InterPro" id="IPR050833">
    <property type="entry name" value="Poly_Biosynth_Transport"/>
</dbReference>
<comment type="subcellular location">
    <subcellularLocation>
        <location evidence="1">Cell membrane</location>
        <topology evidence="1">Multi-pass membrane protein</topology>
    </subcellularLocation>
</comment>
<feature type="transmembrane region" description="Helical" evidence="7">
    <location>
        <begin position="265"/>
        <end position="285"/>
    </location>
</feature>
<feature type="transmembrane region" description="Helical" evidence="7">
    <location>
        <begin position="219"/>
        <end position="244"/>
    </location>
</feature>
<evidence type="ECO:0000313" key="8">
    <source>
        <dbReference type="EMBL" id="TCL59880.1"/>
    </source>
</evidence>
<dbReference type="STRING" id="1469948.GCA_000732725_00990"/>
<comment type="caution">
    <text evidence="8">The sequence shown here is derived from an EMBL/GenBank/DDBJ whole genome shotgun (WGS) entry which is preliminary data.</text>
</comment>
<keyword evidence="3 7" id="KW-0812">Transmembrane</keyword>
<evidence type="ECO:0000256" key="1">
    <source>
        <dbReference type="ARBA" id="ARBA00004651"/>
    </source>
</evidence>
<feature type="compositionally biased region" description="Basic residues" evidence="6">
    <location>
        <begin position="1"/>
        <end position="10"/>
    </location>
</feature>
<evidence type="ECO:0000256" key="7">
    <source>
        <dbReference type="SAM" id="Phobius"/>
    </source>
</evidence>
<proteinExistence type="predicted"/>
<feature type="transmembrane region" description="Helical" evidence="7">
    <location>
        <begin position="140"/>
        <end position="161"/>
    </location>
</feature>
<evidence type="ECO:0000256" key="6">
    <source>
        <dbReference type="SAM" id="MobiDB-lite"/>
    </source>
</evidence>
<keyword evidence="9" id="KW-1185">Reference proteome</keyword>
<dbReference type="PANTHER" id="PTHR30250:SF21">
    <property type="entry name" value="LIPID II FLIPPASE MURJ"/>
    <property type="match status" value="1"/>
</dbReference>
<feature type="transmembrane region" description="Helical" evidence="7">
    <location>
        <begin position="104"/>
        <end position="128"/>
    </location>
</feature>
<feature type="transmembrane region" description="Helical" evidence="7">
    <location>
        <begin position="182"/>
        <end position="199"/>
    </location>
</feature>
<gene>
    <name evidence="8" type="ORF">EDD76_10369</name>
</gene>
<feature type="transmembrane region" description="Helical" evidence="7">
    <location>
        <begin position="318"/>
        <end position="341"/>
    </location>
</feature>
<feature type="compositionally biased region" description="Basic and acidic residues" evidence="6">
    <location>
        <begin position="11"/>
        <end position="27"/>
    </location>
</feature>
<dbReference type="PANTHER" id="PTHR30250">
    <property type="entry name" value="PST FAMILY PREDICTED COLANIC ACID TRANSPORTER"/>
    <property type="match status" value="1"/>
</dbReference>
<evidence type="ECO:0000256" key="4">
    <source>
        <dbReference type="ARBA" id="ARBA00022989"/>
    </source>
</evidence>
<keyword evidence="2" id="KW-1003">Cell membrane</keyword>